<reference evidence="2" key="1">
    <citation type="journal article" date="2019" name="Microbiol. Immunol.">
        <title>Molecular and phenotypic characterization of Leptospira johnsonii sp. nov., Leptospira ellinghausenii sp. nov. and Leptospira ryugenii sp. nov. isolated from soil and water in Japan.</title>
        <authorList>
            <person name="Masuzawa T."/>
            <person name="Saito M."/>
            <person name="Nakao R."/>
            <person name="Nikaido Y."/>
            <person name="Matsumoto M."/>
            <person name="Ogawa M."/>
            <person name="Yokoyama M."/>
            <person name="Hidaka Y."/>
            <person name="Tomita J."/>
            <person name="Sakakibara K."/>
            <person name="Suzuki K."/>
            <person name="Yasuda S."/>
            <person name="Sato H."/>
            <person name="Yamaguchi M."/>
            <person name="Yoshida S.I."/>
            <person name="Koizumi N."/>
            <person name="Kawamura Y."/>
        </authorList>
    </citation>
    <scope>NUCLEOTIDE SEQUENCE [LARGE SCALE GENOMIC DNA]</scope>
    <source>
        <strain evidence="2">E18</strain>
    </source>
</reference>
<keyword evidence="2" id="KW-1185">Reference proteome</keyword>
<organism evidence="1 2">
    <name type="scientific">Leptospira ellinghausenii</name>
    <dbReference type="NCBI Taxonomy" id="1917822"/>
    <lineage>
        <taxon>Bacteria</taxon>
        <taxon>Pseudomonadati</taxon>
        <taxon>Spirochaetota</taxon>
        <taxon>Spirochaetia</taxon>
        <taxon>Leptospirales</taxon>
        <taxon>Leptospiraceae</taxon>
        <taxon>Leptospira</taxon>
    </lineage>
</organism>
<sequence>MNVVDSSGWLEYFTGTNRANLYAEAIEKTESLLVPSLSLIEIF</sequence>
<evidence type="ECO:0000313" key="2">
    <source>
        <dbReference type="Proteomes" id="UP000245206"/>
    </source>
</evidence>
<comment type="caution">
    <text evidence="1">The sequence shown here is derived from an EMBL/GenBank/DDBJ whole genome shotgun (WGS) entry which is preliminary data.</text>
</comment>
<dbReference type="AlphaFoldDB" id="A0A2P2DGL1"/>
<accession>A0A2P2DGL1</accession>
<name>A0A2P2DGL1_9LEPT</name>
<proteinExistence type="predicted"/>
<gene>
    <name evidence="1" type="ORF">LPTSP2_30610</name>
</gene>
<dbReference type="EMBL" id="BFAZ01000009">
    <property type="protein sequence ID" value="GBF43758.1"/>
    <property type="molecule type" value="Genomic_DNA"/>
</dbReference>
<evidence type="ECO:0000313" key="1">
    <source>
        <dbReference type="EMBL" id="GBF43758.1"/>
    </source>
</evidence>
<protein>
    <submittedName>
        <fullName evidence="1">PIN domain protein</fullName>
    </submittedName>
</protein>
<dbReference type="Proteomes" id="UP000245206">
    <property type="component" value="Unassembled WGS sequence"/>
</dbReference>